<dbReference type="Proteomes" id="UP001197847">
    <property type="component" value="Unassembled WGS sequence"/>
</dbReference>
<reference evidence="7" key="4">
    <citation type="submission" date="2020-02" db="EMBL/GenBank/DDBJ databases">
        <authorList>
            <person name="Littmann E."/>
            <person name="Sorbara M."/>
        </authorList>
    </citation>
    <scope>NUCLEOTIDE SEQUENCE</scope>
    <source>
        <strain evidence="7">MSK.17.79</strain>
    </source>
</reference>
<reference evidence="8 11" key="2">
    <citation type="submission" date="2018-08" db="EMBL/GenBank/DDBJ databases">
        <title>A genome reference for cultivated species of the human gut microbiota.</title>
        <authorList>
            <person name="Zou Y."/>
            <person name="Xue W."/>
            <person name="Luo G."/>
        </authorList>
    </citation>
    <scope>NUCLEOTIDE SEQUENCE [LARGE SCALE GENOMIC DNA]</scope>
    <source>
        <strain evidence="8 11">AM26-2LB</strain>
    </source>
</reference>
<evidence type="ECO:0000313" key="3">
    <source>
        <dbReference type="EMBL" id="CUM77752.1"/>
    </source>
</evidence>
<evidence type="ECO:0000256" key="1">
    <source>
        <dbReference type="SAM" id="SignalP"/>
    </source>
</evidence>
<evidence type="ECO:0000313" key="7">
    <source>
        <dbReference type="EMBL" id="NSC26902.1"/>
    </source>
</evidence>
<dbReference type="Proteomes" id="UP001197684">
    <property type="component" value="Unassembled WGS sequence"/>
</dbReference>
<dbReference type="Proteomes" id="UP001193670">
    <property type="component" value="Unassembled WGS sequence"/>
</dbReference>
<dbReference type="OrthoDB" id="2064693at2"/>
<dbReference type="InterPro" id="IPR013783">
    <property type="entry name" value="Ig-like_fold"/>
</dbReference>
<feature type="signal peptide" evidence="1">
    <location>
        <begin position="1"/>
        <end position="28"/>
    </location>
</feature>
<reference evidence="5" key="6">
    <citation type="submission" date="2021-10" db="EMBL/GenBank/DDBJ databases">
        <title>Collection of gut derived symbiotic bacterial strains cultured from healthy donors.</title>
        <authorList>
            <person name="Lin H."/>
            <person name="Littmann E."/>
            <person name="Kohout C."/>
            <person name="Pamer E.G."/>
        </authorList>
    </citation>
    <scope>NUCLEOTIDE SEQUENCE</scope>
    <source>
        <strain evidence="5">DFI.9.42</strain>
    </source>
</reference>
<evidence type="ECO:0000313" key="8">
    <source>
        <dbReference type="EMBL" id="RHF08470.1"/>
    </source>
</evidence>
<evidence type="ECO:0000313" key="5">
    <source>
        <dbReference type="EMBL" id="MCB6936815.1"/>
    </source>
</evidence>
<reference evidence="6" key="5">
    <citation type="submission" date="2021-10" db="EMBL/GenBank/DDBJ databases">
        <title>Collection of gut derived symbiotic bacterial strains cultured from healthy donors.</title>
        <authorList>
            <person name="Lin H."/>
            <person name="Littmann E."/>
            <person name="Claire K."/>
            <person name="Pamer E."/>
        </authorList>
    </citation>
    <scope>NUCLEOTIDE SEQUENCE</scope>
    <source>
        <strain evidence="6">MSK.22.92</strain>
    </source>
</reference>
<evidence type="ECO:0000313" key="6">
    <source>
        <dbReference type="EMBL" id="MCC2745763.1"/>
    </source>
</evidence>
<keyword evidence="1" id="KW-0732">Signal</keyword>
<dbReference type="EMBL" id="JAAILW010000009">
    <property type="protein sequence ID" value="NSC26902.1"/>
    <property type="molecule type" value="Genomic_DNA"/>
</dbReference>
<dbReference type="RefSeq" id="WP_015569344.1">
    <property type="nucleotide sequence ID" value="NZ_CYXM01000002.1"/>
</dbReference>
<feature type="domain" description="DUF5979" evidence="2">
    <location>
        <begin position="195"/>
        <end position="292"/>
    </location>
</feature>
<sequence length="317" mass="34638">MHNSLKRAVSIAIAAIALFSLPCGSIFARTHIDIDKKCSITVDIPDTWEDLYTVDFPVELYRVADVDENDVYTATKQFDELAKSISDISSKTTADDWEKMAKTAADIADKGSLTADEAIDVSNGRGNVTGVKTGLYLVYAKPANSARFGYTFVPYLISAPNNEFAMTGSGSDSWIYDDIDIELKPEQTGLMGSLQINKTLKTYNTALGEPVFAFDVEAYDRDGNVVFSDIASIRFDSTGAKSVVIDNIPAGSRVIVKEVYAAGSYQVTSSDSIETQIVAGETADVDFTNDYNDKLIYSTGVVNHFEYDGTGWEWVQN</sequence>
<evidence type="ECO:0000313" key="9">
    <source>
        <dbReference type="Proteomes" id="UP000095384"/>
    </source>
</evidence>
<evidence type="ECO:0000313" key="11">
    <source>
        <dbReference type="Proteomes" id="UP000283501"/>
    </source>
</evidence>
<gene>
    <name evidence="8" type="ORF">DW703_00650</name>
    <name evidence="4" type="ORF">ERS852417_00136</name>
    <name evidence="3" type="ORF">ERS852580_00481</name>
    <name evidence="7" type="ORF">G4319_06020</name>
    <name evidence="5" type="ORF">LIZ56_00075</name>
    <name evidence="6" type="ORF">LK487_01705</name>
</gene>
<dbReference type="EMBL" id="JAJFBX010000001">
    <property type="protein sequence ID" value="MCC2745763.1"/>
    <property type="molecule type" value="Genomic_DNA"/>
</dbReference>
<dbReference type="Gene3D" id="2.60.40.10">
    <property type="entry name" value="Immunoglobulins"/>
    <property type="match status" value="1"/>
</dbReference>
<evidence type="ECO:0000313" key="10">
    <source>
        <dbReference type="Proteomes" id="UP000095673"/>
    </source>
</evidence>
<dbReference type="EMBL" id="CYXM01000002">
    <property type="protein sequence ID" value="CUM77752.1"/>
    <property type="molecule type" value="Genomic_DNA"/>
</dbReference>
<dbReference type="Pfam" id="PF19407">
    <property type="entry name" value="DUF5979"/>
    <property type="match status" value="1"/>
</dbReference>
<accession>A0A173WD38</accession>
<protein>
    <submittedName>
        <fullName evidence="5">DUF5979 domain-containing protein</fullName>
    </submittedName>
</protein>
<dbReference type="Proteomes" id="UP000095384">
    <property type="component" value="Unassembled WGS sequence"/>
</dbReference>
<dbReference type="Proteomes" id="UP000283501">
    <property type="component" value="Unassembled WGS sequence"/>
</dbReference>
<dbReference type="AlphaFoldDB" id="A0A173WD38"/>
<dbReference type="EMBL" id="JAJCJK010000001">
    <property type="protein sequence ID" value="MCB6936815.1"/>
    <property type="molecule type" value="Genomic_DNA"/>
</dbReference>
<dbReference type="EMBL" id="QSKY01000001">
    <property type="protein sequence ID" value="RHF08470.1"/>
    <property type="molecule type" value="Genomic_DNA"/>
</dbReference>
<dbReference type="InterPro" id="IPR046022">
    <property type="entry name" value="DUF5979"/>
</dbReference>
<feature type="chain" id="PRO_5014250550" evidence="1">
    <location>
        <begin position="29"/>
        <end position="317"/>
    </location>
</feature>
<evidence type="ECO:0000313" key="4">
    <source>
        <dbReference type="EMBL" id="CUN37383.1"/>
    </source>
</evidence>
<proteinExistence type="predicted"/>
<reference evidence="9 10" key="1">
    <citation type="submission" date="2015-09" db="EMBL/GenBank/DDBJ databases">
        <authorList>
            <consortium name="Pathogen Informatics"/>
        </authorList>
    </citation>
    <scope>NUCLEOTIDE SEQUENCE [LARGE SCALE GENOMIC DNA]</scope>
    <source>
        <strain evidence="4 9">2789STDY5608860</strain>
        <strain evidence="3 10">2789STDY5834968</strain>
    </source>
</reference>
<evidence type="ECO:0000259" key="2">
    <source>
        <dbReference type="Pfam" id="PF19407"/>
    </source>
</evidence>
<organism evidence="4 9">
    <name type="scientific">Agathobacter rectalis</name>
    <dbReference type="NCBI Taxonomy" id="39491"/>
    <lineage>
        <taxon>Bacteria</taxon>
        <taxon>Bacillati</taxon>
        <taxon>Bacillota</taxon>
        <taxon>Clostridia</taxon>
        <taxon>Lachnospirales</taxon>
        <taxon>Lachnospiraceae</taxon>
        <taxon>Agathobacter</taxon>
    </lineage>
</organism>
<dbReference type="EMBL" id="CYYW01000001">
    <property type="protein sequence ID" value="CUN37383.1"/>
    <property type="molecule type" value="Genomic_DNA"/>
</dbReference>
<reference evidence="7" key="3">
    <citation type="journal article" date="2020" name="Cell Host Microbe">
        <title>Functional and Genomic Variation between Human-Derived Isolates of Lachnospiraceae Reveals Inter- and Intra-Species Diversity.</title>
        <authorList>
            <person name="Sorbara M.T."/>
            <person name="Littmann E.R."/>
            <person name="Fontana E."/>
            <person name="Moody T.U."/>
            <person name="Kohout C.E."/>
            <person name="Gjonbalaj M."/>
            <person name="Eaton V."/>
            <person name="Seok R."/>
            <person name="Leiner I.M."/>
            <person name="Pamer E.G."/>
        </authorList>
    </citation>
    <scope>NUCLEOTIDE SEQUENCE</scope>
    <source>
        <strain evidence="7">MSK.17.79</strain>
    </source>
</reference>
<dbReference type="Proteomes" id="UP000095673">
    <property type="component" value="Unassembled WGS sequence"/>
</dbReference>
<name>A0A173WD38_9FIRM</name>